<protein>
    <submittedName>
        <fullName evidence="2">XRE family transcriptional regulator</fullName>
    </submittedName>
</protein>
<dbReference type="PROSITE" id="PS50943">
    <property type="entry name" value="HTH_CROC1"/>
    <property type="match status" value="1"/>
</dbReference>
<gene>
    <name evidence="2" type="ORF">ORQ98_15445</name>
</gene>
<accession>A0ABT5UAH5</accession>
<sequence>MIGKRLKQAREHLGLTQEELAELVSISQTAIYKIEDGITQQPRSTKKLAQALNVSPEWLQYGINPPFWLEGTIEQRTPYREKGLCPLISWVQAGSWQPIYEVDANDADLIPCPVKCSDQTFVLRVQGISMEPVFHEGDLLFVDPEAHCHSGSFIVARLDESNEATFKQLIIEDGHHFLKPLNPDWPDKIIPMKGTCSIVGKVIFTGRAL</sequence>
<dbReference type="InterPro" id="IPR015927">
    <property type="entry name" value="Peptidase_S24_S26A/B/C"/>
</dbReference>
<dbReference type="EMBL" id="JAPMOU010000019">
    <property type="protein sequence ID" value="MDE1463357.1"/>
    <property type="molecule type" value="Genomic_DNA"/>
</dbReference>
<dbReference type="RefSeq" id="WP_274689697.1">
    <property type="nucleotide sequence ID" value="NZ_JAPMOU010000019.1"/>
</dbReference>
<dbReference type="CDD" id="cd00093">
    <property type="entry name" value="HTH_XRE"/>
    <property type="match status" value="1"/>
</dbReference>
<keyword evidence="3" id="KW-1185">Reference proteome</keyword>
<dbReference type="InterPro" id="IPR036286">
    <property type="entry name" value="LexA/Signal_pep-like_sf"/>
</dbReference>
<dbReference type="Pfam" id="PF00717">
    <property type="entry name" value="Peptidase_S24"/>
    <property type="match status" value="1"/>
</dbReference>
<feature type="domain" description="HTH cro/C1-type" evidence="1">
    <location>
        <begin position="6"/>
        <end position="59"/>
    </location>
</feature>
<evidence type="ECO:0000313" key="2">
    <source>
        <dbReference type="EMBL" id="MDE1463357.1"/>
    </source>
</evidence>
<dbReference type="InterPro" id="IPR039418">
    <property type="entry name" value="LexA-like"/>
</dbReference>
<evidence type="ECO:0000313" key="3">
    <source>
        <dbReference type="Proteomes" id="UP001528823"/>
    </source>
</evidence>
<dbReference type="Pfam" id="PF12844">
    <property type="entry name" value="HTH_19"/>
    <property type="match status" value="1"/>
</dbReference>
<name>A0ABT5UAH5_9GAMM</name>
<dbReference type="InterPro" id="IPR001387">
    <property type="entry name" value="Cro/C1-type_HTH"/>
</dbReference>
<dbReference type="SUPFAM" id="SSF51306">
    <property type="entry name" value="LexA/Signal peptidase"/>
    <property type="match status" value="1"/>
</dbReference>
<reference evidence="2 3" key="1">
    <citation type="submission" date="2022-11" db="EMBL/GenBank/DDBJ databases">
        <title>Spartinivicinus poritis sp. nov., isolated from scleractinian coral Porites lutea.</title>
        <authorList>
            <person name="Zhang G."/>
            <person name="Cai L."/>
            <person name="Wei Q."/>
        </authorList>
    </citation>
    <scope>NUCLEOTIDE SEQUENCE [LARGE SCALE GENOMIC DNA]</scope>
    <source>
        <strain evidence="2 3">A2-2</strain>
    </source>
</reference>
<evidence type="ECO:0000259" key="1">
    <source>
        <dbReference type="PROSITE" id="PS50943"/>
    </source>
</evidence>
<dbReference type="SMART" id="SM00530">
    <property type="entry name" value="HTH_XRE"/>
    <property type="match status" value="1"/>
</dbReference>
<proteinExistence type="predicted"/>
<dbReference type="Proteomes" id="UP001528823">
    <property type="component" value="Unassembled WGS sequence"/>
</dbReference>
<organism evidence="2 3">
    <name type="scientific">Spartinivicinus poritis</name>
    <dbReference type="NCBI Taxonomy" id="2994640"/>
    <lineage>
        <taxon>Bacteria</taxon>
        <taxon>Pseudomonadati</taxon>
        <taxon>Pseudomonadota</taxon>
        <taxon>Gammaproteobacteria</taxon>
        <taxon>Oceanospirillales</taxon>
        <taxon>Zooshikellaceae</taxon>
        <taxon>Spartinivicinus</taxon>
    </lineage>
</organism>
<dbReference type="Gene3D" id="1.10.260.40">
    <property type="entry name" value="lambda repressor-like DNA-binding domains"/>
    <property type="match status" value="1"/>
</dbReference>
<dbReference type="Gene3D" id="2.10.109.10">
    <property type="entry name" value="Umud Fragment, subunit A"/>
    <property type="match status" value="1"/>
</dbReference>
<dbReference type="CDD" id="cd06529">
    <property type="entry name" value="S24_LexA-like"/>
    <property type="match status" value="1"/>
</dbReference>
<dbReference type="PANTHER" id="PTHR33516:SF2">
    <property type="entry name" value="LEXA REPRESSOR-RELATED"/>
    <property type="match status" value="1"/>
</dbReference>
<dbReference type="PANTHER" id="PTHR33516">
    <property type="entry name" value="LEXA REPRESSOR"/>
    <property type="match status" value="1"/>
</dbReference>
<dbReference type="SUPFAM" id="SSF47413">
    <property type="entry name" value="lambda repressor-like DNA-binding domains"/>
    <property type="match status" value="1"/>
</dbReference>
<dbReference type="InterPro" id="IPR010982">
    <property type="entry name" value="Lambda_DNA-bd_dom_sf"/>
</dbReference>
<dbReference type="InterPro" id="IPR050077">
    <property type="entry name" value="LexA_repressor"/>
</dbReference>
<comment type="caution">
    <text evidence="2">The sequence shown here is derived from an EMBL/GenBank/DDBJ whole genome shotgun (WGS) entry which is preliminary data.</text>
</comment>